<comment type="caution">
    <text evidence="1">The sequence shown here is derived from an EMBL/GenBank/DDBJ whole genome shotgun (WGS) entry which is preliminary data.</text>
</comment>
<gene>
    <name evidence="1" type="ORF">ACFPZF_39785</name>
</gene>
<keyword evidence="2" id="KW-1185">Reference proteome</keyword>
<dbReference type="Proteomes" id="UP001596066">
    <property type="component" value="Unassembled WGS sequence"/>
</dbReference>
<name>A0ABW0VS37_9ACTN</name>
<dbReference type="EMBL" id="JBHSOC010000183">
    <property type="protein sequence ID" value="MFC5647464.1"/>
    <property type="molecule type" value="Genomic_DNA"/>
</dbReference>
<proteinExistence type="predicted"/>
<accession>A0ABW0VS37</accession>
<sequence>MTSPQPDDLTARLIEADKPADVVHAGAACLAGMLDGFGWVTSRHSLERRESVRREVLQLDKSKWNRSGHLIKFTVTSLTVFDDDLGRWRRANPELTVRRPESVESIVCASSFLDTPGQHFVVLTRPDERRARLEQFAAHLRGTALPWFASTATPEQIARTAPDSLLTGWGFAQDLIEFLVSTGHHPQARALWKRVQEHQPAHQQAFAAGRAMAGTRERPRWHTPEALGWSASVLDLL</sequence>
<dbReference type="RefSeq" id="WP_346149225.1">
    <property type="nucleotide sequence ID" value="NZ_BAAAUA010000078.1"/>
</dbReference>
<organism evidence="1 2">
    <name type="scientific">Kitasatospora cinereorecta</name>
    <dbReference type="NCBI Taxonomy" id="285560"/>
    <lineage>
        <taxon>Bacteria</taxon>
        <taxon>Bacillati</taxon>
        <taxon>Actinomycetota</taxon>
        <taxon>Actinomycetes</taxon>
        <taxon>Kitasatosporales</taxon>
        <taxon>Streptomycetaceae</taxon>
        <taxon>Kitasatospora</taxon>
    </lineage>
</organism>
<evidence type="ECO:0000313" key="1">
    <source>
        <dbReference type="EMBL" id="MFC5647464.1"/>
    </source>
</evidence>
<protein>
    <submittedName>
        <fullName evidence="1">Uncharacterized protein</fullName>
    </submittedName>
</protein>
<reference evidence="2" key="1">
    <citation type="journal article" date="2019" name="Int. J. Syst. Evol. Microbiol.">
        <title>The Global Catalogue of Microorganisms (GCM) 10K type strain sequencing project: providing services to taxonomists for standard genome sequencing and annotation.</title>
        <authorList>
            <consortium name="The Broad Institute Genomics Platform"/>
            <consortium name="The Broad Institute Genome Sequencing Center for Infectious Disease"/>
            <person name="Wu L."/>
            <person name="Ma J."/>
        </authorList>
    </citation>
    <scope>NUCLEOTIDE SEQUENCE [LARGE SCALE GENOMIC DNA]</scope>
    <source>
        <strain evidence="2">CGMCC 4.1622</strain>
    </source>
</reference>
<evidence type="ECO:0000313" key="2">
    <source>
        <dbReference type="Proteomes" id="UP001596066"/>
    </source>
</evidence>